<dbReference type="CDD" id="cd01647">
    <property type="entry name" value="RT_LTR"/>
    <property type="match status" value="1"/>
</dbReference>
<keyword evidence="3" id="KW-0548">Nucleotidyltransferase</keyword>
<evidence type="ECO:0000256" key="3">
    <source>
        <dbReference type="ARBA" id="ARBA00022695"/>
    </source>
</evidence>
<reference evidence="8" key="1">
    <citation type="submission" date="2020-08" db="EMBL/GenBank/DDBJ databases">
        <title>Multicomponent nature underlies the extraordinary mechanical properties of spider dragline silk.</title>
        <authorList>
            <person name="Kono N."/>
            <person name="Nakamura H."/>
            <person name="Mori M."/>
            <person name="Yoshida Y."/>
            <person name="Ohtoshi R."/>
            <person name="Malay A.D."/>
            <person name="Moran D.A.P."/>
            <person name="Tomita M."/>
            <person name="Numata K."/>
            <person name="Arakawa K."/>
        </authorList>
    </citation>
    <scope>NUCLEOTIDE SEQUENCE</scope>
</reference>
<dbReference type="EC" id="2.7.7.49" evidence="1"/>
<dbReference type="PROSITE" id="PS50878">
    <property type="entry name" value="RT_POL"/>
    <property type="match status" value="1"/>
</dbReference>
<organism evidence="8 9">
    <name type="scientific">Trichonephila clavipes</name>
    <name type="common">Golden silk orbweaver</name>
    <name type="synonym">Nephila clavipes</name>
    <dbReference type="NCBI Taxonomy" id="2585209"/>
    <lineage>
        <taxon>Eukaryota</taxon>
        <taxon>Metazoa</taxon>
        <taxon>Ecdysozoa</taxon>
        <taxon>Arthropoda</taxon>
        <taxon>Chelicerata</taxon>
        <taxon>Arachnida</taxon>
        <taxon>Araneae</taxon>
        <taxon>Araneomorphae</taxon>
        <taxon>Entelegynae</taxon>
        <taxon>Araneoidea</taxon>
        <taxon>Nephilidae</taxon>
        <taxon>Trichonephila</taxon>
    </lineage>
</organism>
<comment type="caution">
    <text evidence="8">The sequence shown here is derived from an EMBL/GenBank/DDBJ whole genome shotgun (WGS) entry which is preliminary data.</text>
</comment>
<accession>A0A8X6W8P6</accession>
<keyword evidence="5" id="KW-0255">Endonuclease</keyword>
<dbReference type="GO" id="GO:0006508">
    <property type="term" value="P:proteolysis"/>
    <property type="evidence" value="ECO:0007669"/>
    <property type="project" value="InterPro"/>
</dbReference>
<dbReference type="InterPro" id="IPR021109">
    <property type="entry name" value="Peptidase_aspartic_dom_sf"/>
</dbReference>
<evidence type="ECO:0000313" key="9">
    <source>
        <dbReference type="Proteomes" id="UP000887159"/>
    </source>
</evidence>
<evidence type="ECO:0000256" key="6">
    <source>
        <dbReference type="SAM" id="Coils"/>
    </source>
</evidence>
<evidence type="ECO:0000256" key="1">
    <source>
        <dbReference type="ARBA" id="ARBA00012493"/>
    </source>
</evidence>
<dbReference type="SUPFAM" id="SSF56672">
    <property type="entry name" value="DNA/RNA polymerases"/>
    <property type="match status" value="1"/>
</dbReference>
<keyword evidence="4" id="KW-0540">Nuclease</keyword>
<dbReference type="PROSITE" id="PS00141">
    <property type="entry name" value="ASP_PROTEASE"/>
    <property type="match status" value="1"/>
</dbReference>
<evidence type="ECO:0000256" key="5">
    <source>
        <dbReference type="ARBA" id="ARBA00022759"/>
    </source>
</evidence>
<feature type="domain" description="Reverse transcriptase" evidence="7">
    <location>
        <begin position="613"/>
        <end position="793"/>
    </location>
</feature>
<dbReference type="InterPro" id="IPR038269">
    <property type="entry name" value="SCAN_sf"/>
</dbReference>
<dbReference type="SUPFAM" id="SSF47353">
    <property type="entry name" value="Retrovirus capsid dimerization domain-like"/>
    <property type="match status" value="1"/>
</dbReference>
<dbReference type="InterPro" id="IPR000477">
    <property type="entry name" value="RT_dom"/>
</dbReference>
<dbReference type="PANTHER" id="PTHR37984">
    <property type="entry name" value="PROTEIN CBG26694"/>
    <property type="match status" value="1"/>
</dbReference>
<keyword evidence="6" id="KW-0175">Coiled coil</keyword>
<keyword evidence="9" id="KW-1185">Reference proteome</keyword>
<dbReference type="EMBL" id="BMAU01021391">
    <property type="protein sequence ID" value="GFY30190.1"/>
    <property type="molecule type" value="Genomic_DNA"/>
</dbReference>
<feature type="coiled-coil region" evidence="6">
    <location>
        <begin position="57"/>
        <end position="105"/>
    </location>
</feature>
<evidence type="ECO:0000313" key="8">
    <source>
        <dbReference type="EMBL" id="GFY30190.1"/>
    </source>
</evidence>
<keyword evidence="2" id="KW-0808">Transferase</keyword>
<sequence length="1102" mass="129459">MAYLGKGRREDLFVLATELNLKFDKSMTITTLKDLIIGSENYDEELTKNIHSTIVEDRKAREENLRIEEQKEKLRIEEQKEKLRIEEREEKLRFEQLRLDEQKRKDEFELEKLRIQTQSKLGADTSKESDTKFLVKEISKFIHRFDLKDISLYLKLFERQAQRLNIDQENWVSHLLGLLPTEVSHIIAREPDDKANSYEHVKDLLLKRFKLTPEKFRQLFVTHQKAPERTWIDFYHELNTYFNGWIDGLKIDTFEKLSDLIITDQIKRKTPFEFKEYYLDEWENMNSPVQLAEKLEEFEDFKRTLKQKSSSPFVKKQEFRFTEKNRRYESQEKFEYNRKDKKFPVSTNYNKHYETLLPSMNLFEDIKTARRKGITTKITRNTQITILPSIYAQTNYSKSQKFKEPPKETCTLIVKEGLRTKEIFFGKVKITALIDSGSTVSLLRENTSRRIMDPTKLSKNKMLLTGIGEAQVTTIGSFEHKFKIDDENYSLTWHVVPTDKLKFEAVIGSDLLEQASINFTKEGVKFNKYENHAQLMQISAENLQEEPDLRHVENRQIKKELEKLIQDYKQEKTASTDVTMRIILKDEEPVCQHPRRLAFTERQEVNKQMEEWLNEGIIRPSSSEYASPIVMVKKKDGSSRMCIDYRKLNQKLVKDKFPLPIIEDVLDTLQEAKVYSTLDLRNGFFHVDVDEVCRKYTSFIVPDGQFEFNKVPFGLSTSPGVFQRYVSSIFRDLTRKGIVISYLDDLVIPAKNEQEGLEKLKIIFEVAKKYGLEIKFKKCQFLKKKIEFLGHIVESGTIKPSPTKTLAVRKFLEPTTIKQVQNFLGLTGYFRKYIKDYSKIAKPLSDLTRKENLFVFGTQQKKAFEKLKKIMSEGPILHLYNISEDYAKKKELITRIARWALQLEEFDYEIEHRAGSRMKHVDALSRYPVMMVCNDTLTSKLKNAQEEDDNIQTFKSLLEKQESEEFFERNGILYKYLNGRELIVTPKAMKAELIKLIHENGHFSVGKTEEIVKQEFFIPNLSNVVKKVIVNCVPCILANKKTGKKERFLNPISKESILLSTYHVDFIGPLPSTNKSYQHIFTVVDGRIYQIYLAISRQNCVC</sequence>
<dbReference type="InterPro" id="IPR043502">
    <property type="entry name" value="DNA/RNA_pol_sf"/>
</dbReference>
<protein>
    <recommendedName>
        <fullName evidence="1">RNA-directed DNA polymerase</fullName>
        <ecNumber evidence="1">2.7.7.49</ecNumber>
    </recommendedName>
</protein>
<dbReference type="InterPro" id="IPR001969">
    <property type="entry name" value="Aspartic_peptidase_AS"/>
</dbReference>
<dbReference type="Gene3D" id="3.10.10.10">
    <property type="entry name" value="HIV Type 1 Reverse Transcriptase, subunit A, domain 1"/>
    <property type="match status" value="1"/>
</dbReference>
<dbReference type="SUPFAM" id="SSF50630">
    <property type="entry name" value="Acid proteases"/>
    <property type="match status" value="1"/>
</dbReference>
<evidence type="ECO:0000259" key="7">
    <source>
        <dbReference type="PROSITE" id="PS50878"/>
    </source>
</evidence>
<dbReference type="GO" id="GO:0003964">
    <property type="term" value="F:RNA-directed DNA polymerase activity"/>
    <property type="evidence" value="ECO:0007669"/>
    <property type="project" value="UniProtKB-EC"/>
</dbReference>
<dbReference type="Proteomes" id="UP000887159">
    <property type="component" value="Unassembled WGS sequence"/>
</dbReference>
<dbReference type="Pfam" id="PF00078">
    <property type="entry name" value="RVT_1"/>
    <property type="match status" value="1"/>
</dbReference>
<evidence type="ECO:0000256" key="2">
    <source>
        <dbReference type="ARBA" id="ARBA00022679"/>
    </source>
</evidence>
<keyword evidence="5" id="KW-0378">Hydrolase</keyword>
<dbReference type="GO" id="GO:0004190">
    <property type="term" value="F:aspartic-type endopeptidase activity"/>
    <property type="evidence" value="ECO:0007669"/>
    <property type="project" value="InterPro"/>
</dbReference>
<dbReference type="InterPro" id="IPR050951">
    <property type="entry name" value="Retrovirus_Pol_polyprotein"/>
</dbReference>
<dbReference type="Gene3D" id="2.40.70.10">
    <property type="entry name" value="Acid Proteases"/>
    <property type="match status" value="1"/>
</dbReference>
<proteinExistence type="predicted"/>
<dbReference type="Gene3D" id="3.30.70.270">
    <property type="match status" value="2"/>
</dbReference>
<dbReference type="PANTHER" id="PTHR37984:SF5">
    <property type="entry name" value="PROTEIN NYNRIN-LIKE"/>
    <property type="match status" value="1"/>
</dbReference>
<gene>
    <name evidence="8" type="primary">pol</name>
    <name evidence="8" type="ORF">TNCV_3090981</name>
</gene>
<dbReference type="FunFam" id="3.30.70.270:FF:000020">
    <property type="entry name" value="Transposon Tf2-6 polyprotein-like Protein"/>
    <property type="match status" value="1"/>
</dbReference>
<name>A0A8X6W8P6_TRICX</name>
<dbReference type="InterPro" id="IPR041588">
    <property type="entry name" value="Integrase_H2C2"/>
</dbReference>
<dbReference type="Gene3D" id="1.10.4020.10">
    <property type="entry name" value="DNA breaking-rejoining enzymes"/>
    <property type="match status" value="1"/>
</dbReference>
<evidence type="ECO:0000256" key="4">
    <source>
        <dbReference type="ARBA" id="ARBA00022722"/>
    </source>
</evidence>
<dbReference type="InterPro" id="IPR043128">
    <property type="entry name" value="Rev_trsase/Diguanyl_cyclase"/>
</dbReference>
<feature type="coiled-coil region" evidence="6">
    <location>
        <begin position="526"/>
        <end position="578"/>
    </location>
</feature>
<dbReference type="AlphaFoldDB" id="A0A8X6W8P6"/>
<dbReference type="CDD" id="cd00303">
    <property type="entry name" value="retropepsin_like"/>
    <property type="match status" value="1"/>
</dbReference>
<dbReference type="Pfam" id="PF17921">
    <property type="entry name" value="Integrase_H2C2"/>
    <property type="match status" value="1"/>
</dbReference>
<dbReference type="Gene3D" id="1.10.340.70">
    <property type="match status" value="1"/>
</dbReference>